<proteinExistence type="predicted"/>
<sequence>MYISSTARLYLSELNTNDAPFIIELLNTPNWLKFIGDRNIHSIKDAEDYITNHHIKNYRENGFGFYKLQLKSDPLKTIGCCGLIKRPELDGVDIGFAFLPEYEGKGFGFESASEILKLAKTKFNLKEIIAIVAPDNPNSIKLLEKLGLTYQKKITPFADGKELLLLSKILNKN</sequence>
<evidence type="ECO:0000313" key="5">
    <source>
        <dbReference type="Proteomes" id="UP001231587"/>
    </source>
</evidence>
<dbReference type="Gene3D" id="3.40.630.30">
    <property type="match status" value="1"/>
</dbReference>
<gene>
    <name evidence="2" type="ORF">J2Z56_002341</name>
    <name evidence="3" type="ORF">J2Z57_003364</name>
</gene>
<dbReference type="GO" id="GO:0016747">
    <property type="term" value="F:acyltransferase activity, transferring groups other than amino-acyl groups"/>
    <property type="evidence" value="ECO:0007669"/>
    <property type="project" value="InterPro"/>
</dbReference>
<keyword evidence="5" id="KW-1185">Reference proteome</keyword>
<dbReference type="RefSeq" id="WP_057780660.1">
    <property type="nucleotide sequence ID" value="NZ_JAGGJQ010000006.1"/>
</dbReference>
<dbReference type="AlphaFoldDB" id="A0A9X0YP27"/>
<evidence type="ECO:0000313" key="2">
    <source>
        <dbReference type="EMBL" id="MBP1840413.1"/>
    </source>
</evidence>
<dbReference type="InterPro" id="IPR051531">
    <property type="entry name" value="N-acetyltransferase"/>
</dbReference>
<dbReference type="EMBL" id="JAUSUU010000012">
    <property type="protein sequence ID" value="MDQ0336905.1"/>
    <property type="molecule type" value="Genomic_DNA"/>
</dbReference>
<dbReference type="PROSITE" id="PS51186">
    <property type="entry name" value="GNAT"/>
    <property type="match status" value="1"/>
</dbReference>
<organism evidence="2 4">
    <name type="scientific">Formosa algae</name>
    <dbReference type="NCBI Taxonomy" id="225843"/>
    <lineage>
        <taxon>Bacteria</taxon>
        <taxon>Pseudomonadati</taxon>
        <taxon>Bacteroidota</taxon>
        <taxon>Flavobacteriia</taxon>
        <taxon>Flavobacteriales</taxon>
        <taxon>Flavobacteriaceae</taxon>
        <taxon>Formosa</taxon>
    </lineage>
</organism>
<dbReference type="SUPFAM" id="SSF55729">
    <property type="entry name" value="Acyl-CoA N-acyltransferases (Nat)"/>
    <property type="match status" value="1"/>
</dbReference>
<name>A0A9X0YP27_9FLAO</name>
<dbReference type="Proteomes" id="UP001231587">
    <property type="component" value="Unassembled WGS sequence"/>
</dbReference>
<dbReference type="PANTHER" id="PTHR43792">
    <property type="entry name" value="GNAT FAMILY, PUTATIVE (AFU_ORTHOLOGUE AFUA_3G00765)-RELATED-RELATED"/>
    <property type="match status" value="1"/>
</dbReference>
<evidence type="ECO:0000313" key="4">
    <source>
        <dbReference type="Proteomes" id="UP001138672"/>
    </source>
</evidence>
<dbReference type="EMBL" id="JAGGJQ010000006">
    <property type="protein sequence ID" value="MBP1840413.1"/>
    <property type="molecule type" value="Genomic_DNA"/>
</dbReference>
<dbReference type="InterPro" id="IPR000182">
    <property type="entry name" value="GNAT_dom"/>
</dbReference>
<feature type="domain" description="N-acetyltransferase" evidence="1">
    <location>
        <begin position="9"/>
        <end position="171"/>
    </location>
</feature>
<reference evidence="2" key="1">
    <citation type="submission" date="2021-03" db="EMBL/GenBank/DDBJ databases">
        <title>Genomic Encyclopedia of Type Strains, Phase IV (KMG-IV): sequencing the most valuable type-strain genomes for metagenomic binning, comparative biology and taxonomic classification.</title>
        <authorList>
            <person name="Goeker M."/>
        </authorList>
    </citation>
    <scope>NUCLEOTIDE SEQUENCE</scope>
    <source>
        <strain evidence="2">DSM 15523</strain>
        <strain evidence="3 5">DSM 16476</strain>
    </source>
</reference>
<dbReference type="InterPro" id="IPR016181">
    <property type="entry name" value="Acyl_CoA_acyltransferase"/>
</dbReference>
<dbReference type="Proteomes" id="UP001138672">
    <property type="component" value="Unassembled WGS sequence"/>
</dbReference>
<dbReference type="PANTHER" id="PTHR43792:SF1">
    <property type="entry name" value="N-ACETYLTRANSFERASE DOMAIN-CONTAINING PROTEIN"/>
    <property type="match status" value="1"/>
</dbReference>
<evidence type="ECO:0000259" key="1">
    <source>
        <dbReference type="PROSITE" id="PS51186"/>
    </source>
</evidence>
<dbReference type="OrthoDB" id="9798081at2"/>
<comment type="caution">
    <text evidence="2">The sequence shown here is derived from an EMBL/GenBank/DDBJ whole genome shotgun (WGS) entry which is preliminary data.</text>
</comment>
<accession>A0A9X0YP27</accession>
<evidence type="ECO:0000313" key="3">
    <source>
        <dbReference type="EMBL" id="MDQ0336905.1"/>
    </source>
</evidence>
<dbReference type="Pfam" id="PF13302">
    <property type="entry name" value="Acetyltransf_3"/>
    <property type="match status" value="1"/>
</dbReference>
<protein>
    <submittedName>
        <fullName evidence="2">RimJ/RimL family protein N-acetyltransferase</fullName>
    </submittedName>
</protein>